<dbReference type="PROSITE" id="PS00798">
    <property type="entry name" value="ALDOKETO_REDUCTASE_1"/>
    <property type="match status" value="1"/>
</dbReference>
<dbReference type="AlphaFoldDB" id="A0A9C6WP02"/>
<name>A0A9C6WP02_ARADU</name>
<accession>A0A9C6WP02</accession>
<evidence type="ECO:0000313" key="2">
    <source>
        <dbReference type="Proteomes" id="UP000515211"/>
    </source>
</evidence>
<dbReference type="Proteomes" id="UP000515211">
    <property type="component" value="Chromosome 10"/>
</dbReference>
<protein>
    <submittedName>
        <fullName evidence="3">Uncharacterized protein LOC127743031</fullName>
    </submittedName>
</protein>
<proteinExistence type="predicted"/>
<reference evidence="3" key="2">
    <citation type="submission" date="2025-08" db="UniProtKB">
        <authorList>
            <consortium name="RefSeq"/>
        </authorList>
    </citation>
    <scope>IDENTIFICATION</scope>
    <source>
        <tissue evidence="3">Whole plant</tissue>
    </source>
</reference>
<reference evidence="2" key="1">
    <citation type="journal article" date="2016" name="Nat. Genet.">
        <title>The genome sequences of Arachis duranensis and Arachis ipaensis, the diploid ancestors of cultivated peanut.</title>
        <authorList>
            <person name="Bertioli D.J."/>
            <person name="Cannon S.B."/>
            <person name="Froenicke L."/>
            <person name="Huang G."/>
            <person name="Farmer A.D."/>
            <person name="Cannon E.K."/>
            <person name="Liu X."/>
            <person name="Gao D."/>
            <person name="Clevenger J."/>
            <person name="Dash S."/>
            <person name="Ren L."/>
            <person name="Moretzsohn M.C."/>
            <person name="Shirasawa K."/>
            <person name="Huang W."/>
            <person name="Vidigal B."/>
            <person name="Abernathy B."/>
            <person name="Chu Y."/>
            <person name="Niederhuth C.E."/>
            <person name="Umale P."/>
            <person name="Araujo A.C."/>
            <person name="Kozik A."/>
            <person name="Kim K.D."/>
            <person name="Burow M.D."/>
            <person name="Varshney R.K."/>
            <person name="Wang X."/>
            <person name="Zhang X."/>
            <person name="Barkley N."/>
            <person name="Guimaraes P.M."/>
            <person name="Isobe S."/>
            <person name="Guo B."/>
            <person name="Liao B."/>
            <person name="Stalker H.T."/>
            <person name="Schmitz R.J."/>
            <person name="Scheffler B.E."/>
            <person name="Leal-Bertioli S.C."/>
            <person name="Xun X."/>
            <person name="Jackson S.A."/>
            <person name="Michelmore R."/>
            <person name="Ozias-Akins P."/>
        </authorList>
    </citation>
    <scope>NUCLEOTIDE SEQUENCE [LARGE SCALE GENOMIC DNA]</scope>
    <source>
        <strain evidence="2">cv. V14167</strain>
    </source>
</reference>
<gene>
    <name evidence="3" type="primary">LOC127743031</name>
</gene>
<organism evidence="2 3">
    <name type="scientific">Arachis duranensis</name>
    <name type="common">Wild peanut</name>
    <dbReference type="NCBI Taxonomy" id="130453"/>
    <lineage>
        <taxon>Eukaryota</taxon>
        <taxon>Viridiplantae</taxon>
        <taxon>Streptophyta</taxon>
        <taxon>Embryophyta</taxon>
        <taxon>Tracheophyta</taxon>
        <taxon>Spermatophyta</taxon>
        <taxon>Magnoliopsida</taxon>
        <taxon>eudicotyledons</taxon>
        <taxon>Gunneridae</taxon>
        <taxon>Pentapetalae</taxon>
        <taxon>rosids</taxon>
        <taxon>fabids</taxon>
        <taxon>Fabales</taxon>
        <taxon>Fabaceae</taxon>
        <taxon>Papilionoideae</taxon>
        <taxon>50 kb inversion clade</taxon>
        <taxon>dalbergioids sensu lato</taxon>
        <taxon>Dalbergieae</taxon>
        <taxon>Pterocarpus clade</taxon>
        <taxon>Arachis</taxon>
    </lineage>
</organism>
<dbReference type="GO" id="GO:0016491">
    <property type="term" value="F:oxidoreductase activity"/>
    <property type="evidence" value="ECO:0007669"/>
    <property type="project" value="InterPro"/>
</dbReference>
<dbReference type="InterPro" id="IPR036812">
    <property type="entry name" value="NAD(P)_OxRdtase_dom_sf"/>
</dbReference>
<keyword evidence="2" id="KW-1185">Reference proteome</keyword>
<dbReference type="Pfam" id="PF00248">
    <property type="entry name" value="Aldo_ket_red"/>
    <property type="match status" value="1"/>
</dbReference>
<evidence type="ECO:0000259" key="1">
    <source>
        <dbReference type="Pfam" id="PF00248"/>
    </source>
</evidence>
<evidence type="ECO:0000313" key="3">
    <source>
        <dbReference type="RefSeq" id="XP_052111650.1"/>
    </source>
</evidence>
<dbReference type="Gene3D" id="3.20.20.100">
    <property type="entry name" value="NADP-dependent oxidoreductase domain"/>
    <property type="match status" value="1"/>
</dbReference>
<dbReference type="InterPro" id="IPR020471">
    <property type="entry name" value="AKR"/>
</dbReference>
<sequence length="159" mass="17760">MEAIKLGYRHFDTASIYGSEQVMGEAIAEALKLGLISSRDELFIPSKLWLFDNHPDLVLLTLRKSLHNDAVKELADLTDILDKMDCIVIILVGLSEQHDSWAPLKVVQDHHLAADALNVHDGVELPLGDALAREQLERLTDDAITRAKPIIENCEKMNN</sequence>
<dbReference type="SUPFAM" id="SSF51430">
    <property type="entry name" value="NAD(P)-linked oxidoreductase"/>
    <property type="match status" value="1"/>
</dbReference>
<dbReference type="GeneID" id="127743031"/>
<dbReference type="KEGG" id="adu:127743031"/>
<dbReference type="RefSeq" id="XP_052111650.1">
    <property type="nucleotide sequence ID" value="XM_052255690.1"/>
</dbReference>
<feature type="domain" description="NADP-dependent oxidoreductase" evidence="1">
    <location>
        <begin position="3"/>
        <end position="68"/>
    </location>
</feature>
<dbReference type="InterPro" id="IPR023210">
    <property type="entry name" value="NADP_OxRdtase_dom"/>
</dbReference>
<dbReference type="PANTHER" id="PTHR11732">
    <property type="entry name" value="ALDO/KETO REDUCTASE"/>
    <property type="match status" value="1"/>
</dbReference>
<dbReference type="InterPro" id="IPR018170">
    <property type="entry name" value="Aldo/ket_reductase_CS"/>
</dbReference>